<reference evidence="2 3" key="1">
    <citation type="submission" date="2024-01" db="EMBL/GenBank/DDBJ databases">
        <authorList>
            <person name="Allen C."/>
            <person name="Tagirdzhanova G."/>
        </authorList>
    </citation>
    <scope>NUCLEOTIDE SEQUENCE [LARGE SCALE GENOMIC DNA]</scope>
</reference>
<sequence>MEDPSEAAIAEVCEFASLDPVDDRSLVIAALRFREQYTWDETSFIGDRDGLNSSPIPTFNIQGPDDNGMGNTPVIHGVAPGTYHAVPPSRPPSRAQSPLSRMTDWTAEDVARPSSIAQEDKDLERALAESAAMSGLHTPQETGITNDSYNVPMGPELPTNLPLFGPASRDAYDPDQWAMVRRTPEPQEPGPSGRQRVEGAPAFLRSRRTGPDAPTIGALLTILHAIPAARNALLTAGEQPASYGQNSEWWKGGKLEPVGMQAPDQTMKLNTVINIGSDDGNAYEQLSTDSDKARELTDEIHRLMAFLDNTNRAYGTGDQIFDSRLVQECYGLESSQRLFEAFRRLDVPAVRHTFYSDVELMRVMETGESVRSETYAILDIKVDQANSAPCSPCDLYNAMDALYWDDLYRYYPRNERVSVDVANMAAISKIAQVQIMNLNTSEQAIPQGFDVPAIWYADRYLEQNKECAAEIQKDLQKVYDALYRFDDAIEKTCTYWDKSDPENPPVARNRIILSEQAISFAVQKDWHFRANSAWERYMTMRNATKDTDVNTSGHEFDFSVASVNAWQPANADEAATRRELQAEINIHRQKLIAIKKKLGKLNAERSTVSLLVGHLRRKYTVPSAKDDWCPTHKYLLRGVVVSATKFFFCRREGSASRKPKVPEMVEVPKEPVEQLIDMSTEGSSEGPEVQESVLPEGSVDKGKGKEKEVDPDPTPGVPTPEVDQWWMVVYNTHDSASPITVEKTTIDIARAAVSESKKPTLVYARDTILGEDNTALSAALENFMRFDNRFFKQELKEESPRGEKKRQPVEEASPTSPLKRHQRQRSTSIDSMASNMASLGGDSNDGMGGTRGYLGSMDHEMEEAPLLSHHNNERFPLDMDDSMLARGRTRPYSNDDIQQWTLSQQLEQMQHHDYGTEVAGMNMADVLPQREVDTPGVYDMPTPPGLVPEQVPSAVAPADLLLASTKEAEAPFAETIPEYGPGPPLPETIQMATDTNTDTKGDEQALTQMSMVTDPNDPSNDGNNDDTVALQQSPSSEKSPDQFNKWFQVQDDMFQKKPISIQREPAQQRKEMSEEAKAKHADMLGLLDHINNTLRNPDGLTPERRRQLAWHQSDEEDARRVRLRLQQRTMDRQSLWPEQVPRVQMPPVQVPPALPPGRSSPEALMLPQAQVAPQFHMEPQMQGPPQALMLPSALMPPYAQTAPYAPQPQPAQGPAQQPWPYPRPARKPQQGTKRGRSSPQSGEKRVRLDSPQAAPFRELLT</sequence>
<feature type="compositionally biased region" description="Basic and acidic residues" evidence="1">
    <location>
        <begin position="796"/>
        <end position="809"/>
    </location>
</feature>
<protein>
    <submittedName>
        <fullName evidence="2">Uncharacterized protein</fullName>
    </submittedName>
</protein>
<feature type="compositionally biased region" description="Polar residues" evidence="1">
    <location>
        <begin position="1229"/>
        <end position="1241"/>
    </location>
</feature>
<dbReference type="Proteomes" id="UP001642482">
    <property type="component" value="Unassembled WGS sequence"/>
</dbReference>
<evidence type="ECO:0000313" key="2">
    <source>
        <dbReference type="EMBL" id="CAK7221798.1"/>
    </source>
</evidence>
<proteinExistence type="predicted"/>
<dbReference type="EMBL" id="CAWUHD010000041">
    <property type="protein sequence ID" value="CAK7221798.1"/>
    <property type="molecule type" value="Genomic_DNA"/>
</dbReference>
<organism evidence="2 3">
    <name type="scientific">Sporothrix eucalyptigena</name>
    <dbReference type="NCBI Taxonomy" id="1812306"/>
    <lineage>
        <taxon>Eukaryota</taxon>
        <taxon>Fungi</taxon>
        <taxon>Dikarya</taxon>
        <taxon>Ascomycota</taxon>
        <taxon>Pezizomycotina</taxon>
        <taxon>Sordariomycetes</taxon>
        <taxon>Sordariomycetidae</taxon>
        <taxon>Ophiostomatales</taxon>
        <taxon>Ophiostomataceae</taxon>
        <taxon>Sporothrix</taxon>
    </lineage>
</organism>
<feature type="region of interest" description="Disordered" evidence="1">
    <location>
        <begin position="1198"/>
        <end position="1261"/>
    </location>
</feature>
<keyword evidence="3" id="KW-1185">Reference proteome</keyword>
<dbReference type="InterPro" id="IPR055335">
    <property type="entry name" value="Ucp6/RUP1"/>
</dbReference>
<dbReference type="PANTHER" id="PTHR39597:SF1">
    <property type="entry name" value="UBA DOMAIN-CONTAINING PROTEIN RUP1"/>
    <property type="match status" value="1"/>
</dbReference>
<feature type="compositionally biased region" description="Polar residues" evidence="1">
    <location>
        <begin position="1029"/>
        <end position="1041"/>
    </location>
</feature>
<gene>
    <name evidence="2" type="ORF">SEUCBS140593_004688</name>
</gene>
<feature type="region of interest" description="Disordered" evidence="1">
    <location>
        <begin position="796"/>
        <end position="828"/>
    </location>
</feature>
<name>A0ABP0BQC9_9PEZI</name>
<comment type="caution">
    <text evidence="2">The sequence shown here is derived from an EMBL/GenBank/DDBJ whole genome shotgun (WGS) entry which is preliminary data.</text>
</comment>
<evidence type="ECO:0000256" key="1">
    <source>
        <dbReference type="SAM" id="MobiDB-lite"/>
    </source>
</evidence>
<accession>A0ABP0BQC9</accession>
<feature type="compositionally biased region" description="Pro residues" evidence="1">
    <location>
        <begin position="1205"/>
        <end position="1223"/>
    </location>
</feature>
<feature type="region of interest" description="Disordered" evidence="1">
    <location>
        <begin position="679"/>
        <end position="720"/>
    </location>
</feature>
<feature type="region of interest" description="Disordered" evidence="1">
    <location>
        <begin position="1011"/>
        <end position="1041"/>
    </location>
</feature>
<evidence type="ECO:0000313" key="3">
    <source>
        <dbReference type="Proteomes" id="UP001642482"/>
    </source>
</evidence>
<feature type="compositionally biased region" description="Low complexity" evidence="1">
    <location>
        <begin position="1014"/>
        <end position="1026"/>
    </location>
</feature>
<dbReference type="PANTHER" id="PTHR39597">
    <property type="entry name" value="UBA DOMAIN-CONTAINING PROTEIN RUP1"/>
    <property type="match status" value="1"/>
</dbReference>
<feature type="compositionally biased region" description="Basic and acidic residues" evidence="1">
    <location>
        <begin position="698"/>
        <end position="710"/>
    </location>
</feature>